<evidence type="ECO:0000256" key="4">
    <source>
        <dbReference type="ARBA" id="ARBA00022989"/>
    </source>
</evidence>
<comment type="caution">
    <text evidence="9">The sequence shown here is derived from an EMBL/GenBank/DDBJ whole genome shotgun (WGS) entry which is preliminary data.</text>
</comment>
<keyword evidence="2" id="KW-1003">Cell membrane</keyword>
<feature type="domain" description="Polysaccharide chain length determinant N-terminal" evidence="8">
    <location>
        <begin position="4"/>
        <end position="93"/>
    </location>
</feature>
<dbReference type="PANTHER" id="PTHR32309">
    <property type="entry name" value="TYROSINE-PROTEIN KINASE"/>
    <property type="match status" value="1"/>
</dbReference>
<keyword evidence="5 7" id="KW-0472">Membrane</keyword>
<keyword evidence="4 7" id="KW-1133">Transmembrane helix</keyword>
<evidence type="ECO:0000256" key="7">
    <source>
        <dbReference type="SAM" id="Phobius"/>
    </source>
</evidence>
<evidence type="ECO:0000256" key="3">
    <source>
        <dbReference type="ARBA" id="ARBA00022692"/>
    </source>
</evidence>
<dbReference type="Proteomes" id="UP000620046">
    <property type="component" value="Unassembled WGS sequence"/>
</dbReference>
<keyword evidence="3 7" id="KW-0812">Transmembrane</keyword>
<evidence type="ECO:0000256" key="2">
    <source>
        <dbReference type="ARBA" id="ARBA00022475"/>
    </source>
</evidence>
<accession>A0ABQ1G8M7</accession>
<reference evidence="10" key="1">
    <citation type="journal article" date="2019" name="Int. J. Syst. Evol. Microbiol.">
        <title>The Global Catalogue of Microorganisms (GCM) 10K type strain sequencing project: providing services to taxonomists for standard genome sequencing and annotation.</title>
        <authorList>
            <consortium name="The Broad Institute Genomics Platform"/>
            <consortium name="The Broad Institute Genome Sequencing Center for Infectious Disease"/>
            <person name="Wu L."/>
            <person name="Ma J."/>
        </authorList>
    </citation>
    <scope>NUCLEOTIDE SEQUENCE [LARGE SCALE GENOMIC DNA]</scope>
    <source>
        <strain evidence="10">CGMCC 1.15439</strain>
    </source>
</reference>
<comment type="subcellular location">
    <subcellularLocation>
        <location evidence="1">Cell membrane</location>
        <topology evidence="1">Multi-pass membrane protein</topology>
    </subcellularLocation>
</comment>
<evidence type="ECO:0000256" key="5">
    <source>
        <dbReference type="ARBA" id="ARBA00023136"/>
    </source>
</evidence>
<name>A0ABQ1G8M7_9GAMM</name>
<keyword evidence="6" id="KW-0175">Coiled coil</keyword>
<evidence type="ECO:0000256" key="1">
    <source>
        <dbReference type="ARBA" id="ARBA00004651"/>
    </source>
</evidence>
<evidence type="ECO:0000313" key="10">
    <source>
        <dbReference type="Proteomes" id="UP000620046"/>
    </source>
</evidence>
<dbReference type="RefSeq" id="WP_188795095.1">
    <property type="nucleotide sequence ID" value="NZ_BMJA01000002.1"/>
</dbReference>
<evidence type="ECO:0000259" key="8">
    <source>
        <dbReference type="Pfam" id="PF02706"/>
    </source>
</evidence>
<feature type="transmembrane region" description="Helical" evidence="7">
    <location>
        <begin position="239"/>
        <end position="258"/>
    </location>
</feature>
<dbReference type="InterPro" id="IPR003856">
    <property type="entry name" value="LPS_length_determ_N"/>
</dbReference>
<protein>
    <submittedName>
        <fullName evidence="9">Chain-length determining protein</fullName>
    </submittedName>
</protein>
<proteinExistence type="predicted"/>
<evidence type="ECO:0000313" key="9">
    <source>
        <dbReference type="EMBL" id="GGA38882.1"/>
    </source>
</evidence>
<dbReference type="EMBL" id="BMJA01000002">
    <property type="protein sequence ID" value="GGA38882.1"/>
    <property type="molecule type" value="Genomic_DNA"/>
</dbReference>
<dbReference type="PANTHER" id="PTHR32309:SF13">
    <property type="entry name" value="FERRIC ENTEROBACTIN TRANSPORT PROTEIN FEPE"/>
    <property type="match status" value="1"/>
</dbReference>
<keyword evidence="10" id="KW-1185">Reference proteome</keyword>
<evidence type="ECO:0000256" key="6">
    <source>
        <dbReference type="SAM" id="Coils"/>
    </source>
</evidence>
<organism evidence="9 10">
    <name type="scientific">Dyella nitratireducens</name>
    <dbReference type="NCBI Taxonomy" id="1849580"/>
    <lineage>
        <taxon>Bacteria</taxon>
        <taxon>Pseudomonadati</taxon>
        <taxon>Pseudomonadota</taxon>
        <taxon>Gammaproteobacteria</taxon>
        <taxon>Lysobacterales</taxon>
        <taxon>Rhodanobacteraceae</taxon>
        <taxon>Dyella</taxon>
    </lineage>
</organism>
<feature type="transmembrane region" description="Helical" evidence="7">
    <location>
        <begin position="20"/>
        <end position="39"/>
    </location>
</feature>
<dbReference type="InterPro" id="IPR050445">
    <property type="entry name" value="Bact_polysacc_biosynth/exp"/>
</dbReference>
<gene>
    <name evidence="9" type="ORF">GCM10010981_30150</name>
</gene>
<dbReference type="Pfam" id="PF02706">
    <property type="entry name" value="Wzz"/>
    <property type="match status" value="1"/>
</dbReference>
<feature type="coiled-coil region" evidence="6">
    <location>
        <begin position="152"/>
        <end position="179"/>
    </location>
</feature>
<sequence>MQRDDIYLIDMWRLLRREWLWFVAVFVAMLLATFTFLSVTRPQWQANAWIQIGQVDTAPAGQDPKVEPLQRVLERLQLIPFQNQILQSIGIASNTPDAGLYRKSLKIEPLPYAGPLVKLTVRGHSAQQAKQFAEATVAQLQTIHRGLETTQLTLARQRLDEVQRDVQNVMAERDRLQQAVTQNKDTFAGLLLASKNEELIDLQQTRSDLLGRLSATYTYETSLMWPVYVPEHPAFPNPFLTWGMGVVAGLFLGVVAAVGRNALRRRAVVASHVQHIVERV</sequence>